<evidence type="ECO:0000256" key="7">
    <source>
        <dbReference type="ARBA" id="ARBA00067076"/>
    </source>
</evidence>
<dbReference type="OrthoDB" id="10263824at2759"/>
<comment type="similarity">
    <text evidence="2">Belongs to the class-II pyridoxal-phosphate-dependent aminotransferase family.</text>
</comment>
<evidence type="ECO:0000313" key="13">
    <source>
        <dbReference type="EMBL" id="KAF4651934.1"/>
    </source>
</evidence>
<dbReference type="Gene3D" id="3.90.1150.10">
    <property type="entry name" value="Aspartate Aminotransferase, domain 1"/>
    <property type="match status" value="1"/>
</dbReference>
<evidence type="ECO:0000256" key="3">
    <source>
        <dbReference type="ARBA" id="ARBA00022679"/>
    </source>
</evidence>
<dbReference type="InterPro" id="IPR015422">
    <property type="entry name" value="PyrdxlP-dep_Trfase_small"/>
</dbReference>
<dbReference type="AlphaFoldDB" id="A0A7J6KYF2"/>
<dbReference type="InterPro" id="IPR004839">
    <property type="entry name" value="Aminotransferase_I/II_large"/>
</dbReference>
<evidence type="ECO:0000259" key="12">
    <source>
        <dbReference type="Pfam" id="PF00155"/>
    </source>
</evidence>
<feature type="region of interest" description="Disordered" evidence="11">
    <location>
        <begin position="67"/>
        <end position="87"/>
    </location>
</feature>
<dbReference type="GO" id="GO:0005739">
    <property type="term" value="C:mitochondrion"/>
    <property type="evidence" value="ECO:0007669"/>
    <property type="project" value="TreeGrafter"/>
</dbReference>
<evidence type="ECO:0000313" key="14">
    <source>
        <dbReference type="Proteomes" id="UP000591131"/>
    </source>
</evidence>
<proteinExistence type="inferred from homology"/>
<evidence type="ECO:0000256" key="8">
    <source>
        <dbReference type="ARBA" id="ARBA00069660"/>
    </source>
</evidence>
<evidence type="ECO:0000256" key="11">
    <source>
        <dbReference type="SAM" id="MobiDB-lite"/>
    </source>
</evidence>
<dbReference type="CDD" id="cd06454">
    <property type="entry name" value="KBL_like"/>
    <property type="match status" value="1"/>
</dbReference>
<dbReference type="SUPFAM" id="SSF53383">
    <property type="entry name" value="PLP-dependent transferases"/>
    <property type="match status" value="1"/>
</dbReference>
<feature type="domain" description="Aminotransferase class I/classII large" evidence="12">
    <location>
        <begin position="318"/>
        <end position="659"/>
    </location>
</feature>
<feature type="compositionally biased region" description="Polar residues" evidence="11">
    <location>
        <begin position="67"/>
        <end position="79"/>
    </location>
</feature>
<dbReference type="EC" id="2.3.1.29" evidence="7"/>
<name>A0A7J6KYF2_PERCH</name>
<dbReference type="Pfam" id="PF00155">
    <property type="entry name" value="Aminotran_1_2"/>
    <property type="match status" value="1"/>
</dbReference>
<dbReference type="GO" id="GO:0006567">
    <property type="term" value="P:L-threonine catabolic process"/>
    <property type="evidence" value="ECO:0007669"/>
    <property type="project" value="InterPro"/>
</dbReference>
<accession>A0A7J6KYF2</accession>
<dbReference type="FunFam" id="3.90.1150.10:FF:000004">
    <property type="entry name" value="2-amino-3-ketobutyrate coenzyme A ligase"/>
    <property type="match status" value="1"/>
</dbReference>
<comment type="caution">
    <text evidence="13">The sequence shown here is derived from an EMBL/GenBank/DDBJ whole genome shotgun (WGS) entry which is preliminary data.</text>
</comment>
<dbReference type="GO" id="GO:0008890">
    <property type="term" value="F:glycine C-acetyltransferase activity"/>
    <property type="evidence" value="ECO:0007669"/>
    <property type="project" value="UniProtKB-EC"/>
</dbReference>
<dbReference type="InterPro" id="IPR011282">
    <property type="entry name" value="2am3keto_CoA_ligase"/>
</dbReference>
<dbReference type="InterPro" id="IPR050087">
    <property type="entry name" value="AON_synthase_class-II"/>
</dbReference>
<evidence type="ECO:0000256" key="9">
    <source>
        <dbReference type="ARBA" id="ARBA00075633"/>
    </source>
</evidence>
<dbReference type="Proteomes" id="UP000591131">
    <property type="component" value="Unassembled WGS sequence"/>
</dbReference>
<evidence type="ECO:0000256" key="6">
    <source>
        <dbReference type="ARBA" id="ARBA00052559"/>
    </source>
</evidence>
<evidence type="ECO:0000256" key="5">
    <source>
        <dbReference type="ARBA" id="ARBA00023315"/>
    </source>
</evidence>
<dbReference type="InterPro" id="IPR015424">
    <property type="entry name" value="PyrdxlP-dep_Trfase"/>
</dbReference>
<dbReference type="InterPro" id="IPR015421">
    <property type="entry name" value="PyrdxlP-dep_Trfase_major"/>
</dbReference>
<keyword evidence="14" id="KW-1185">Reference proteome</keyword>
<comment type="cofactor">
    <cofactor evidence="1">
        <name>pyridoxal 5'-phosphate</name>
        <dbReference type="ChEBI" id="CHEBI:597326"/>
    </cofactor>
</comment>
<comment type="catalytic activity">
    <reaction evidence="6">
        <text>glycine + acetyl-CoA = (2S)-2-amino-3-oxobutanoate + CoA</text>
        <dbReference type="Rhea" id="RHEA:20736"/>
        <dbReference type="ChEBI" id="CHEBI:57287"/>
        <dbReference type="ChEBI" id="CHEBI:57288"/>
        <dbReference type="ChEBI" id="CHEBI:57305"/>
        <dbReference type="ChEBI" id="CHEBI:78948"/>
        <dbReference type="EC" id="2.3.1.29"/>
    </reaction>
    <physiologicalReaction direction="right-to-left" evidence="6">
        <dbReference type="Rhea" id="RHEA:20738"/>
    </physiologicalReaction>
</comment>
<dbReference type="Gene3D" id="3.40.640.10">
    <property type="entry name" value="Type I PLP-dependent aspartate aminotransferase-like (Major domain)"/>
    <property type="match status" value="1"/>
</dbReference>
<evidence type="ECO:0000256" key="2">
    <source>
        <dbReference type="ARBA" id="ARBA00008392"/>
    </source>
</evidence>
<dbReference type="NCBIfam" id="TIGR01822">
    <property type="entry name" value="2am3keto_CoA"/>
    <property type="match status" value="1"/>
</dbReference>
<dbReference type="EMBL" id="JAAPAO010000984">
    <property type="protein sequence ID" value="KAF4651934.1"/>
    <property type="molecule type" value="Genomic_DNA"/>
</dbReference>
<keyword evidence="3" id="KW-0808">Transferase</keyword>
<dbReference type="NCBIfam" id="NF005394">
    <property type="entry name" value="PRK06939.1"/>
    <property type="match status" value="1"/>
</dbReference>
<dbReference type="GO" id="GO:0030170">
    <property type="term" value="F:pyridoxal phosphate binding"/>
    <property type="evidence" value="ECO:0007669"/>
    <property type="project" value="InterPro"/>
</dbReference>
<evidence type="ECO:0000256" key="10">
    <source>
        <dbReference type="ARBA" id="ARBA00078624"/>
    </source>
</evidence>
<dbReference type="HAMAP" id="MF_00985">
    <property type="entry name" value="2am3keto_CoA_ligase"/>
    <property type="match status" value="1"/>
</dbReference>
<gene>
    <name evidence="13" type="ORF">FOL47_011345</name>
</gene>
<keyword evidence="5" id="KW-0012">Acyltransferase</keyword>
<dbReference type="PANTHER" id="PTHR13693:SF102">
    <property type="entry name" value="2-AMINO-3-KETOBUTYRATE COENZYME A LIGASE, MITOCHONDRIAL"/>
    <property type="match status" value="1"/>
</dbReference>
<organism evidence="13 14">
    <name type="scientific">Perkinsus chesapeaki</name>
    <name type="common">Clam parasite</name>
    <name type="synonym">Perkinsus andrewsi</name>
    <dbReference type="NCBI Taxonomy" id="330153"/>
    <lineage>
        <taxon>Eukaryota</taxon>
        <taxon>Sar</taxon>
        <taxon>Alveolata</taxon>
        <taxon>Perkinsozoa</taxon>
        <taxon>Perkinsea</taxon>
        <taxon>Perkinsida</taxon>
        <taxon>Perkinsidae</taxon>
        <taxon>Perkinsus</taxon>
    </lineage>
</organism>
<protein>
    <recommendedName>
        <fullName evidence="8">2-amino-3-ketobutyrate coenzyme A ligase, mitochondrial</fullName>
        <ecNumber evidence="7">2.3.1.29</ecNumber>
    </recommendedName>
    <alternativeName>
        <fullName evidence="9">Aminoacetone synthase</fullName>
    </alternativeName>
    <alternativeName>
        <fullName evidence="10">Glycine acetyltransferase</fullName>
    </alternativeName>
</protein>
<sequence>MSSSSSSSPVQRLYCHNCRRVTASTRSDPWRCNSCLGYFVEKWDSGVDKIETPWSLEAERDEIMDAESTNVQASDSQSAAGEDMAPPDYPAPPIAIAVDIMEPAPRMEPADEAWNAVRRSRAASWWIPPSRDHQAMGRDAFDNSHPFGRGHEVVLGMDAMPFLLGSSMAAAGRPSSGAGGNQQRNGVSPLERALLQQVLMATFNHAGMHSHATSPSILSRFRDVTATQQDEQDECAICQCRYVCGDVLNRIRDAIPASTAALPRLAATSRFFSTHGALADKLKGIVDEAKSTGTYKSERIITSPQGASLYVEGSKQREILNFCANNYLGLSNDPELVAAAKETLGSHGFGLSSVRFICGTQDIHKKLEKTIAKFHGMEDCILFPSCFDANGGIFETLLGPEDAVISDALNHASIIDGIRLCKAQRFRYNHMDMDDLEARLEESKSANIRLIVTDGVFSMDGDVAPLDKIVELAKKYPNTYVMVDECHATGVFGANGRGTPDMFGVKVDIINSTLGKALGGATGGYTAASSDIIEVMRQKARPYLFSNSVAPSVVGASQVAFDRLEKTPELQERLAKNTAYFRKSLNRAGFTILGDDRCPIVPVLLGDARLATQFADALLDRDIYVIGFSYPVVPKGQARIRVQLSAAHTEKQLQKAVAAFISVGKELGVLEPITGDA</sequence>
<keyword evidence="4" id="KW-0663">Pyridoxal phosphate</keyword>
<evidence type="ECO:0000256" key="4">
    <source>
        <dbReference type="ARBA" id="ARBA00022898"/>
    </source>
</evidence>
<evidence type="ECO:0000256" key="1">
    <source>
        <dbReference type="ARBA" id="ARBA00001933"/>
    </source>
</evidence>
<reference evidence="13 14" key="1">
    <citation type="submission" date="2020-04" db="EMBL/GenBank/DDBJ databases">
        <title>Perkinsus chesapeaki whole genome sequence.</title>
        <authorList>
            <person name="Bogema D.R."/>
        </authorList>
    </citation>
    <scope>NUCLEOTIDE SEQUENCE [LARGE SCALE GENOMIC DNA]</scope>
    <source>
        <strain evidence="13">ATCC PRA-425</strain>
    </source>
</reference>
<dbReference type="FunFam" id="3.40.640.10:FF:000006">
    <property type="entry name" value="5-aminolevulinate synthase, mitochondrial"/>
    <property type="match status" value="1"/>
</dbReference>
<dbReference type="PANTHER" id="PTHR13693">
    <property type="entry name" value="CLASS II AMINOTRANSFERASE/8-AMINO-7-OXONONANOATE SYNTHASE"/>
    <property type="match status" value="1"/>
</dbReference>